<dbReference type="Proteomes" id="UP000732105">
    <property type="component" value="Unassembled WGS sequence"/>
</dbReference>
<dbReference type="RefSeq" id="WP_171596435.1">
    <property type="nucleotide sequence ID" value="NZ_RZNH01000029.1"/>
</dbReference>
<dbReference type="Pfam" id="PF08309">
    <property type="entry name" value="LVIVD"/>
    <property type="match status" value="4"/>
</dbReference>
<organism evidence="1 2">
    <name type="scientific">Marinifilum caeruleilacunae</name>
    <dbReference type="NCBI Taxonomy" id="2499076"/>
    <lineage>
        <taxon>Bacteria</taxon>
        <taxon>Pseudomonadati</taxon>
        <taxon>Bacteroidota</taxon>
        <taxon>Bacteroidia</taxon>
        <taxon>Marinilabiliales</taxon>
        <taxon>Marinifilaceae</taxon>
    </lineage>
</organism>
<comment type="caution">
    <text evidence="1">The sequence shown here is derived from an EMBL/GenBank/DDBJ whole genome shotgun (WGS) entry which is preliminary data.</text>
</comment>
<reference evidence="1 2" key="1">
    <citation type="submission" date="2018-12" db="EMBL/GenBank/DDBJ databases">
        <title>Marinifilum JC070 sp. nov., a marine bacterium isolated from Yongle Blue Hole in the South China Sea.</title>
        <authorList>
            <person name="Fu T."/>
        </authorList>
    </citation>
    <scope>NUCLEOTIDE SEQUENCE [LARGE SCALE GENOMIC DNA]</scope>
    <source>
        <strain evidence="1 2">JC070</strain>
    </source>
</reference>
<gene>
    <name evidence="1" type="ORF">ELS83_15235</name>
</gene>
<protein>
    <recommendedName>
        <fullName evidence="3">LVIVD repeat-containing protein</fullName>
    </recommendedName>
</protein>
<keyword evidence="2" id="KW-1185">Reference proteome</keyword>
<evidence type="ECO:0000313" key="1">
    <source>
        <dbReference type="EMBL" id="NOU61169.1"/>
    </source>
</evidence>
<dbReference type="InterPro" id="IPR013211">
    <property type="entry name" value="LVIVD"/>
</dbReference>
<name>A0ABX1WYH5_9BACT</name>
<dbReference type="SUPFAM" id="SSF50998">
    <property type="entry name" value="Quinoprotein alcohol dehydrogenase-like"/>
    <property type="match status" value="1"/>
</dbReference>
<sequence>MKTIIKTSLILFMGICLFSCDDDVTHEYTINEPVYMSTTDFKNAVKSESARSMEETGKIYFYGDYIMVNEKFQGIHIINNSDPSNPVIENFISIPGNIDMAIKDNMLYADSYTDLVVIDISNMNQVTESKRFDDVFFYSLPPTNNNYRYGNVDPEKGIVIGWEVKRTSEKYQEPRYYPMYDYMTNSAAEASSKADGSNIGKAGSMARFMIQGNTLYTLKSSYALNIYDISDNNEAIHSGNLQLGWGIETVFAHNDHLFFGANRGMYIYDISNPFAPEYVSEYSHFMSCDPVVVDDDYAFITLRAGNWCGQNTSQLDVVDITDLSTPSLLKSYAMENPYGLGIDGDLLFVCDGTAGLKIYDKSAPLSIAANHISTFTDVTPYDVIPLGNVLVVISPEGLLQYDYSDINNIQLLSSIRIESEE</sequence>
<dbReference type="EMBL" id="RZNH01000029">
    <property type="protein sequence ID" value="NOU61169.1"/>
    <property type="molecule type" value="Genomic_DNA"/>
</dbReference>
<evidence type="ECO:0000313" key="2">
    <source>
        <dbReference type="Proteomes" id="UP000732105"/>
    </source>
</evidence>
<proteinExistence type="predicted"/>
<dbReference type="InterPro" id="IPR011047">
    <property type="entry name" value="Quinoprotein_ADH-like_sf"/>
</dbReference>
<evidence type="ECO:0008006" key="3">
    <source>
        <dbReference type="Google" id="ProtNLM"/>
    </source>
</evidence>
<accession>A0ABX1WYH5</accession>